<sequence length="68" mass="7559">MGFAKQFFFLVVLLSAVVICSMAEPAQERLIESIACIQKGWPCMEHSDCCHGVCEALFLSVLGYEMRA</sequence>
<keyword evidence="6" id="KW-0732">Signal</keyword>
<evidence type="ECO:0000256" key="3">
    <source>
        <dbReference type="ARBA" id="ARBA00022656"/>
    </source>
</evidence>
<dbReference type="GO" id="GO:0090729">
    <property type="term" value="F:toxin activity"/>
    <property type="evidence" value="ECO:0007669"/>
    <property type="project" value="UniProtKB-KW"/>
</dbReference>
<keyword evidence="4" id="KW-0960">Knottin</keyword>
<evidence type="ECO:0000256" key="6">
    <source>
        <dbReference type="SAM" id="SignalP"/>
    </source>
</evidence>
<keyword evidence="3" id="KW-0800">Toxin</keyword>
<name>A0A0A0V669_SCYTH</name>
<evidence type="ECO:0000256" key="4">
    <source>
        <dbReference type="ARBA" id="ARBA00022854"/>
    </source>
</evidence>
<dbReference type="AlphaFoldDB" id="A0A0A0V669"/>
<dbReference type="EMBL" id="KF860429">
    <property type="protein sequence ID" value="AIW62429.1"/>
    <property type="molecule type" value="mRNA"/>
</dbReference>
<feature type="signal peptide" evidence="6">
    <location>
        <begin position="1"/>
        <end position="23"/>
    </location>
</feature>
<comment type="subcellular location">
    <subcellularLocation>
        <location evidence="1">Secreted</location>
    </subcellularLocation>
</comment>
<accession>A0A0A0V669</accession>
<proteinExistence type="evidence at transcript level"/>
<evidence type="ECO:0000256" key="5">
    <source>
        <dbReference type="ARBA" id="ARBA00023157"/>
    </source>
</evidence>
<keyword evidence="2" id="KW-0964">Secreted</keyword>
<protein>
    <submittedName>
        <fullName evidence="7">Venom peptide U3-SYTX-Sth1c</fullName>
    </submittedName>
</protein>
<dbReference type="Pfam" id="PF08091">
    <property type="entry name" value="Toxin_21"/>
    <property type="match status" value="1"/>
</dbReference>
<dbReference type="GO" id="GO:0005576">
    <property type="term" value="C:extracellular region"/>
    <property type="evidence" value="ECO:0007669"/>
    <property type="project" value="UniProtKB-SubCell"/>
</dbReference>
<feature type="chain" id="PRO_5001970630" evidence="6">
    <location>
        <begin position="24"/>
        <end position="68"/>
    </location>
</feature>
<organism evidence="7">
    <name type="scientific">Scytodes thoracica</name>
    <name type="common">Spitting spider</name>
    <name type="synonym">Aranea thoracica</name>
    <dbReference type="NCBI Taxonomy" id="1112478"/>
    <lineage>
        <taxon>Eukaryota</taxon>
        <taxon>Metazoa</taxon>
        <taxon>Ecdysozoa</taxon>
        <taxon>Arthropoda</taxon>
        <taxon>Chelicerata</taxon>
        <taxon>Arachnida</taxon>
        <taxon>Araneae</taxon>
        <taxon>Araneomorphae</taxon>
        <taxon>Haplogynae</taxon>
        <taxon>Scytodoidea</taxon>
        <taxon>Scytodidae</taxon>
        <taxon>Scytodes</taxon>
    </lineage>
</organism>
<evidence type="ECO:0000256" key="2">
    <source>
        <dbReference type="ARBA" id="ARBA00022525"/>
    </source>
</evidence>
<dbReference type="InterPro" id="IPR012626">
    <property type="entry name" value="Spider_insecticidal_peptide"/>
</dbReference>
<keyword evidence="5" id="KW-1015">Disulfide bond</keyword>
<evidence type="ECO:0000256" key="1">
    <source>
        <dbReference type="ARBA" id="ARBA00004613"/>
    </source>
</evidence>
<reference evidence="7" key="1">
    <citation type="submission" date="2013-11" db="EMBL/GenBank/DDBJ databases">
        <authorList>
            <person name="Thropp P.A."/>
            <person name="Correa S.M."/>
            <person name="Garb J.E."/>
            <person name="Binford G.J."/>
        </authorList>
    </citation>
    <scope>NUCLEOTIDE SEQUENCE</scope>
    <source>
        <tissue evidence="7">Venom gland</tissue>
    </source>
</reference>
<evidence type="ECO:0000313" key="7">
    <source>
        <dbReference type="EMBL" id="AIW62429.1"/>
    </source>
</evidence>
<reference evidence="7" key="2">
    <citation type="journal article" date="2014" name="J. Proteome Res.">
        <title>Spit and venom from scytodes spiders: a diverse and distinct cocktail.</title>
        <authorList>
            <person name="Zobel-Thropp P.A."/>
            <person name="Correa S.M."/>
            <person name="Garb J.E."/>
            <person name="Binford G.J."/>
        </authorList>
    </citation>
    <scope>NUCLEOTIDE SEQUENCE</scope>
    <source>
        <tissue evidence="7">Venom gland</tissue>
    </source>
</reference>